<dbReference type="HAMAP" id="MF_00189">
    <property type="entry name" value="YciB"/>
    <property type="match status" value="1"/>
</dbReference>
<dbReference type="InterPro" id="IPR006008">
    <property type="entry name" value="YciB"/>
</dbReference>
<comment type="similarity">
    <text evidence="5">Belongs to the YciB family.</text>
</comment>
<evidence type="ECO:0000256" key="4">
    <source>
        <dbReference type="ARBA" id="ARBA00023136"/>
    </source>
</evidence>
<evidence type="ECO:0000256" key="5">
    <source>
        <dbReference type="HAMAP-Rule" id="MF_00189"/>
    </source>
</evidence>
<sequence length="197" mass="21950">MSDLPPAAQRPPLAPVMRLVLELGPLVVFFFANQRAGIFTATLSFMAAMAVSMLTMWIMARRVPLMPLISGAMVMIFGGLTLYFNDDGFIKLKPTIVNLLFSGALFAGLALRHNLLPIVFDGVLSLSEQGWRQLTWRWAFFFLVLAGLNEVVWRSFTTDIWVAFKVWGVMPLTFIFALGQLPLISRTGIAVPDEKPD</sequence>
<evidence type="ECO:0000313" key="6">
    <source>
        <dbReference type="EMBL" id="OQW52752.1"/>
    </source>
</evidence>
<feature type="transmembrane region" description="Helical" evidence="5">
    <location>
        <begin position="38"/>
        <end position="59"/>
    </location>
</feature>
<dbReference type="PANTHER" id="PTHR36917">
    <property type="entry name" value="INTRACELLULAR SEPTATION PROTEIN A-RELATED"/>
    <property type="match status" value="1"/>
</dbReference>
<dbReference type="STRING" id="1827387.A4S15_06790"/>
<name>A0A1W9HZL9_9HYPH</name>
<comment type="caution">
    <text evidence="6">The sequence shown here is derived from an EMBL/GenBank/DDBJ whole genome shotgun (WGS) entry which is preliminary data.</text>
</comment>
<evidence type="ECO:0000256" key="2">
    <source>
        <dbReference type="ARBA" id="ARBA00022692"/>
    </source>
</evidence>
<evidence type="ECO:0000256" key="3">
    <source>
        <dbReference type="ARBA" id="ARBA00022989"/>
    </source>
</evidence>
<feature type="transmembrane region" description="Helical" evidence="5">
    <location>
        <begin position="65"/>
        <end position="84"/>
    </location>
</feature>
<feature type="transmembrane region" description="Helical" evidence="5">
    <location>
        <begin position="160"/>
        <end position="178"/>
    </location>
</feature>
<accession>A0A1W9HZL9</accession>
<protein>
    <recommendedName>
        <fullName evidence="5">Inner membrane-spanning protein YciB</fullName>
    </recommendedName>
</protein>
<feature type="transmembrane region" description="Helical" evidence="5">
    <location>
        <begin position="135"/>
        <end position="153"/>
    </location>
</feature>
<feature type="transmembrane region" description="Helical" evidence="5">
    <location>
        <begin position="12"/>
        <end position="31"/>
    </location>
</feature>
<keyword evidence="3 5" id="KW-1133">Transmembrane helix</keyword>
<dbReference type="AlphaFoldDB" id="A0A1W9HZL9"/>
<feature type="transmembrane region" description="Helical" evidence="5">
    <location>
        <begin position="96"/>
        <end position="115"/>
    </location>
</feature>
<dbReference type="NCBIfam" id="NF001323">
    <property type="entry name" value="PRK00259.1-1"/>
    <property type="match status" value="1"/>
</dbReference>
<gene>
    <name evidence="5" type="primary">yciB</name>
    <name evidence="6" type="ORF">A4S15_06790</name>
</gene>
<dbReference type="PANTHER" id="PTHR36917:SF1">
    <property type="entry name" value="INNER MEMBRANE-SPANNING PROTEIN YCIB"/>
    <property type="match status" value="1"/>
</dbReference>
<keyword evidence="5" id="KW-0997">Cell inner membrane</keyword>
<organism evidence="6 7">
    <name type="scientific">Candidatus Raskinella chloraquaticus</name>
    <dbReference type="NCBI Taxonomy" id="1951219"/>
    <lineage>
        <taxon>Bacteria</taxon>
        <taxon>Pseudomonadati</taxon>
        <taxon>Pseudomonadota</taxon>
        <taxon>Alphaproteobacteria</taxon>
        <taxon>Hyphomicrobiales</taxon>
        <taxon>Phreatobacteraceae</taxon>
        <taxon>Candidatus Raskinella</taxon>
    </lineage>
</organism>
<evidence type="ECO:0000256" key="1">
    <source>
        <dbReference type="ARBA" id="ARBA00022475"/>
    </source>
</evidence>
<dbReference type="RefSeq" id="WP_376801700.1">
    <property type="nucleotide sequence ID" value="NZ_DBNB01000020.1"/>
</dbReference>
<reference evidence="6 7" key="1">
    <citation type="journal article" date="2017" name="Water Res.">
        <title>Comammox in drinking water systems.</title>
        <authorList>
            <person name="Wang Y."/>
            <person name="Ma L."/>
            <person name="Mao Y."/>
            <person name="Jiang X."/>
            <person name="Xia Y."/>
            <person name="Yu K."/>
            <person name="Li B."/>
            <person name="Zhang T."/>
        </authorList>
    </citation>
    <scope>NUCLEOTIDE SEQUENCE [LARGE SCALE GENOMIC DNA]</scope>
    <source>
        <strain evidence="6">SG_bin8</strain>
    </source>
</reference>
<keyword evidence="1 5" id="KW-1003">Cell membrane</keyword>
<dbReference type="NCBIfam" id="TIGR00997">
    <property type="entry name" value="ispZ"/>
    <property type="match status" value="1"/>
</dbReference>
<proteinExistence type="inferred from homology"/>
<comment type="subcellular location">
    <subcellularLocation>
        <location evidence="5">Cell inner membrane</location>
        <topology evidence="5">Multi-pass membrane protein</topology>
    </subcellularLocation>
</comment>
<dbReference type="Pfam" id="PF04279">
    <property type="entry name" value="IspA"/>
    <property type="match status" value="1"/>
</dbReference>
<comment type="function">
    <text evidence="5">Plays a role in cell envelope biogenesis, maintenance of cell envelope integrity and membrane homeostasis.</text>
</comment>
<evidence type="ECO:0000313" key="7">
    <source>
        <dbReference type="Proteomes" id="UP000192872"/>
    </source>
</evidence>
<dbReference type="EMBL" id="LWDL01000012">
    <property type="protein sequence ID" value="OQW52752.1"/>
    <property type="molecule type" value="Genomic_DNA"/>
</dbReference>
<dbReference type="Proteomes" id="UP000192872">
    <property type="component" value="Unassembled WGS sequence"/>
</dbReference>
<dbReference type="GO" id="GO:0005886">
    <property type="term" value="C:plasma membrane"/>
    <property type="evidence" value="ECO:0007669"/>
    <property type="project" value="UniProtKB-SubCell"/>
</dbReference>
<keyword evidence="2 5" id="KW-0812">Transmembrane</keyword>
<keyword evidence="4 5" id="KW-0472">Membrane</keyword>